<dbReference type="GO" id="GO:0016787">
    <property type="term" value="F:hydrolase activity"/>
    <property type="evidence" value="ECO:0007669"/>
    <property type="project" value="UniProtKB-KW"/>
</dbReference>
<comment type="similarity">
    <text evidence="1">Belongs to the helicase family.</text>
</comment>
<dbReference type="Proteomes" id="UP000694920">
    <property type="component" value="Unplaced"/>
</dbReference>
<dbReference type="GO" id="GO:0000723">
    <property type="term" value="P:telomere maintenance"/>
    <property type="evidence" value="ECO:0007669"/>
    <property type="project" value="InterPro"/>
</dbReference>
<dbReference type="KEGG" id="ccin:112495457"/>
<dbReference type="GO" id="GO:0043139">
    <property type="term" value="F:5'-3' DNA helicase activity"/>
    <property type="evidence" value="ECO:0007669"/>
    <property type="project" value="UniProtKB-EC"/>
</dbReference>
<dbReference type="SUPFAM" id="SSF52540">
    <property type="entry name" value="P-loop containing nucleoside triphosphate hydrolases"/>
    <property type="match status" value="1"/>
</dbReference>
<keyword evidence="1" id="KW-0234">DNA repair</keyword>
<reference evidence="5" key="1">
    <citation type="submission" date="2025-08" db="UniProtKB">
        <authorList>
            <consortium name="RefSeq"/>
        </authorList>
    </citation>
    <scope>IDENTIFICATION</scope>
</reference>
<keyword evidence="1" id="KW-0547">Nucleotide-binding</keyword>
<dbReference type="InterPro" id="IPR027417">
    <property type="entry name" value="P-loop_NTPase"/>
</dbReference>
<dbReference type="InterPro" id="IPR049163">
    <property type="entry name" value="Pif1-like_2B_dom"/>
</dbReference>
<dbReference type="AlphaFoldDB" id="A0AAJ7W816"/>
<keyword evidence="4" id="KW-1185">Reference proteome</keyword>
<dbReference type="GO" id="GO:0006310">
    <property type="term" value="P:DNA recombination"/>
    <property type="evidence" value="ECO:0007669"/>
    <property type="project" value="UniProtKB-KW"/>
</dbReference>
<protein>
    <recommendedName>
        <fullName evidence="1">ATP-dependent DNA helicase</fullName>
        <ecNumber evidence="1">5.6.2.3</ecNumber>
    </recommendedName>
</protein>
<evidence type="ECO:0000259" key="2">
    <source>
        <dbReference type="Pfam" id="PF05970"/>
    </source>
</evidence>
<dbReference type="RefSeq" id="XP_024947845.1">
    <property type="nucleotide sequence ID" value="XM_025092077.1"/>
</dbReference>
<evidence type="ECO:0000256" key="1">
    <source>
        <dbReference type="RuleBase" id="RU363044"/>
    </source>
</evidence>
<evidence type="ECO:0000313" key="4">
    <source>
        <dbReference type="Proteomes" id="UP000694920"/>
    </source>
</evidence>
<dbReference type="GO" id="GO:0006281">
    <property type="term" value="P:DNA repair"/>
    <property type="evidence" value="ECO:0007669"/>
    <property type="project" value="UniProtKB-KW"/>
</dbReference>
<evidence type="ECO:0000259" key="3">
    <source>
        <dbReference type="Pfam" id="PF21530"/>
    </source>
</evidence>
<feature type="domain" description="DNA helicase Pif1-like DEAD-box helicase" evidence="2">
    <location>
        <begin position="7"/>
        <end position="90"/>
    </location>
</feature>
<proteinExistence type="inferred from homology"/>
<dbReference type="GO" id="GO:0005524">
    <property type="term" value="F:ATP binding"/>
    <property type="evidence" value="ECO:0007669"/>
    <property type="project" value="UniProtKB-KW"/>
</dbReference>
<dbReference type="PANTHER" id="PTHR10492">
    <property type="match status" value="1"/>
</dbReference>
<keyword evidence="1" id="KW-0378">Hydrolase</keyword>
<gene>
    <name evidence="5" type="primary">LOC112495457</name>
</gene>
<keyword evidence="1" id="KW-0347">Helicase</keyword>
<dbReference type="Pfam" id="PF05970">
    <property type="entry name" value="PIF1"/>
    <property type="match status" value="1"/>
</dbReference>
<name>A0AAJ7W816_CEPCN</name>
<keyword evidence="1" id="KW-0067">ATP-binding</keyword>
<sequence length="278" mass="31229">MKDLRCNTRLFGGAMVLLAGDFRQTLPVIPRSTAADELNACLKASHLWRYVKKIELTTNMRFTLQNDPSADEFSKHERAILAAKNKDIDDVNFIIQSIIATNLHSFKSIDCVTKEDEATNYPIEFLNSLDLPGLPPHNLQLKVGSIIIMLRNLNQPKLCNGTRFAVKHLKNNVIQAMLLKGKFKGEEVLIPRIPMIPTDLPFEFKRIQFRVRVTFAMTINKAQGQSLRLCGLNLEFPCSSHGQLYVACSACRKAVCIVCLCTGQQNKKRCTSYSAALT</sequence>
<dbReference type="Pfam" id="PF21530">
    <property type="entry name" value="Pif1_2B_dom"/>
    <property type="match status" value="1"/>
</dbReference>
<keyword evidence="1" id="KW-0227">DNA damage</keyword>
<dbReference type="EC" id="5.6.2.3" evidence="1"/>
<dbReference type="GeneID" id="112495457"/>
<accession>A0AAJ7W816</accession>
<feature type="domain" description="DNA helicase Pif1-like 2B" evidence="3">
    <location>
        <begin position="124"/>
        <end position="169"/>
    </location>
</feature>
<dbReference type="PANTHER" id="PTHR10492:SF57">
    <property type="entry name" value="ATP-DEPENDENT DNA HELICASE"/>
    <property type="match status" value="1"/>
</dbReference>
<keyword evidence="1" id="KW-0233">DNA recombination</keyword>
<evidence type="ECO:0000313" key="5">
    <source>
        <dbReference type="RefSeq" id="XP_024947845.1"/>
    </source>
</evidence>
<dbReference type="InterPro" id="IPR010285">
    <property type="entry name" value="DNA_helicase_pif1-like_DEAD"/>
</dbReference>
<organism evidence="4 5">
    <name type="scientific">Cephus cinctus</name>
    <name type="common">Wheat stem sawfly</name>
    <dbReference type="NCBI Taxonomy" id="211228"/>
    <lineage>
        <taxon>Eukaryota</taxon>
        <taxon>Metazoa</taxon>
        <taxon>Ecdysozoa</taxon>
        <taxon>Arthropoda</taxon>
        <taxon>Hexapoda</taxon>
        <taxon>Insecta</taxon>
        <taxon>Pterygota</taxon>
        <taxon>Neoptera</taxon>
        <taxon>Endopterygota</taxon>
        <taxon>Hymenoptera</taxon>
        <taxon>Cephoidea</taxon>
        <taxon>Cephidae</taxon>
        <taxon>Cephus</taxon>
    </lineage>
</organism>
<comment type="catalytic activity">
    <reaction evidence="1">
        <text>ATP + H2O = ADP + phosphate + H(+)</text>
        <dbReference type="Rhea" id="RHEA:13065"/>
        <dbReference type="ChEBI" id="CHEBI:15377"/>
        <dbReference type="ChEBI" id="CHEBI:15378"/>
        <dbReference type="ChEBI" id="CHEBI:30616"/>
        <dbReference type="ChEBI" id="CHEBI:43474"/>
        <dbReference type="ChEBI" id="CHEBI:456216"/>
        <dbReference type="EC" id="5.6.2.3"/>
    </reaction>
</comment>
<comment type="cofactor">
    <cofactor evidence="1">
        <name>Mg(2+)</name>
        <dbReference type="ChEBI" id="CHEBI:18420"/>
    </cofactor>
</comment>